<evidence type="ECO:0008006" key="3">
    <source>
        <dbReference type="Google" id="ProtNLM"/>
    </source>
</evidence>
<dbReference type="EMBL" id="JACHVY010000003">
    <property type="protein sequence ID" value="MBB2902638.1"/>
    <property type="molecule type" value="Genomic_DNA"/>
</dbReference>
<dbReference type="Proteomes" id="UP000533269">
    <property type="component" value="Unassembled WGS sequence"/>
</dbReference>
<protein>
    <recommendedName>
        <fullName evidence="3">PGAP1-like protein</fullName>
    </recommendedName>
</protein>
<name>A0A7W4TQ54_KINRA</name>
<evidence type="ECO:0000313" key="1">
    <source>
        <dbReference type="EMBL" id="MBB2902638.1"/>
    </source>
</evidence>
<accession>A0A7W4TQ54</accession>
<dbReference type="InterPro" id="IPR029058">
    <property type="entry name" value="AB_hydrolase_fold"/>
</dbReference>
<reference evidence="1 2" key="2">
    <citation type="submission" date="2020-08" db="EMBL/GenBank/DDBJ databases">
        <authorList>
            <person name="Partida-Martinez L."/>
            <person name="Huntemann M."/>
            <person name="Clum A."/>
            <person name="Wang J."/>
            <person name="Palaniappan K."/>
            <person name="Ritter S."/>
            <person name="Chen I.-M."/>
            <person name="Stamatis D."/>
            <person name="Reddy T."/>
            <person name="O'Malley R."/>
            <person name="Daum C."/>
            <person name="Shapiro N."/>
            <person name="Ivanova N."/>
            <person name="Kyrpides N."/>
            <person name="Woyke T."/>
        </authorList>
    </citation>
    <scope>NUCLEOTIDE SEQUENCE [LARGE SCALE GENOMIC DNA]</scope>
    <source>
        <strain evidence="1 2">AS2.23</strain>
    </source>
</reference>
<comment type="caution">
    <text evidence="1">The sequence shown here is derived from an EMBL/GenBank/DDBJ whole genome shotgun (WGS) entry which is preliminary data.</text>
</comment>
<dbReference type="RefSeq" id="WP_183392358.1">
    <property type="nucleotide sequence ID" value="NZ_JACHVY010000003.1"/>
</dbReference>
<evidence type="ECO:0000313" key="2">
    <source>
        <dbReference type="Proteomes" id="UP000533269"/>
    </source>
</evidence>
<gene>
    <name evidence="1" type="ORF">FHR75_003469</name>
</gene>
<dbReference type="AlphaFoldDB" id="A0A7W4TQ54"/>
<organism evidence="1 2">
    <name type="scientific">Kineococcus radiotolerans</name>
    <dbReference type="NCBI Taxonomy" id="131568"/>
    <lineage>
        <taxon>Bacteria</taxon>
        <taxon>Bacillati</taxon>
        <taxon>Actinomycetota</taxon>
        <taxon>Actinomycetes</taxon>
        <taxon>Kineosporiales</taxon>
        <taxon>Kineosporiaceae</taxon>
        <taxon>Kineococcus</taxon>
    </lineage>
</organism>
<dbReference type="Gene3D" id="3.40.50.1820">
    <property type="entry name" value="alpha/beta hydrolase"/>
    <property type="match status" value="1"/>
</dbReference>
<proteinExistence type="predicted"/>
<reference evidence="1 2" key="1">
    <citation type="submission" date="2020-08" db="EMBL/GenBank/DDBJ databases">
        <title>The Agave Microbiome: Exploring the role of microbial communities in plant adaptations to desert environments.</title>
        <authorList>
            <person name="Partida-Martinez L.P."/>
        </authorList>
    </citation>
    <scope>NUCLEOTIDE SEQUENCE [LARGE SCALE GENOMIC DNA]</scope>
    <source>
        <strain evidence="1 2">AS2.23</strain>
    </source>
</reference>
<sequence>MSDRLTVDAGTGAGAFAVDPAVLDALAARLARLAADLAGTTADVLAVAGDPVLAAGAVLAPASAAGVAASLGALVLGRSTPAGAAAALAALAVRVESAALRYRVGDEVADAALALARRAVAEAVVQFAPEIGAGAAALVGVDVLVRVRLAEQRVLAGAVEQVVTTGRVDPAALGRDARARFGAVDDEVRADLAGVGRFVLAHPEVAEQVVAGTPHLLDAVEERAPLLGVAAGVLAPEATAAGGVAGVAGTLTALGAVSPLFRETAVRVQPLPGARATPSRPPRGVAEVLDGVAHQSTGYAGQASVGGRLAPAGTPGPGGVRLERITGADGRVAWIVEVPGTQDWTPLPAAGGTPMDLTTNLRAVAGQPTATAGAVVQAMRRAGVGAGEPVLIAGHSQGGLTAAALAADPAVRAEFAVTHVVTAGSPIDGFEVPATVRVLSLEHTGDLVPALDGEAARGSRHRVVVARDVTDDPRFAADVARDPLTAHEWSSYLRTAQLVDASPDPALRGFRDSASAFLDAPGAAVEVFDYRAERVEGAGGAGVVASVR</sequence>
<dbReference type="SUPFAM" id="SSF53474">
    <property type="entry name" value="alpha/beta-Hydrolases"/>
    <property type="match status" value="1"/>
</dbReference>